<accession>A0A1G6LS35</accession>
<reference evidence="3" key="1">
    <citation type="submission" date="2016-10" db="EMBL/GenBank/DDBJ databases">
        <authorList>
            <person name="Varghese N."/>
            <person name="Submissions S."/>
        </authorList>
    </citation>
    <scope>NUCLEOTIDE SEQUENCE [LARGE SCALE GENOMIC DNA]</scope>
    <source>
        <strain evidence="3">DSM 25811 / CCM 8410 / LMG 26954 / E90</strain>
    </source>
</reference>
<dbReference type="AlphaFoldDB" id="A0A1G6LS35"/>
<keyword evidence="3" id="KW-1185">Reference proteome</keyword>
<evidence type="ECO:0000259" key="1">
    <source>
        <dbReference type="Pfam" id="PF13648"/>
    </source>
</evidence>
<sequence>MRQLKLTALSSACKLICHHVLVPALSLILFSTACRKHDIAADNEAEKIRTALLTTGEWKLDTWTWIVNPAGTVAPYEDNESSTSVPMETCQKDDVTIFKANGDVVMDPKTLCDDDPTPVLTTSRWKFTNDRAGIIIGTGADATTYTIVEFTANRLKVRNTNTDAGTAYISEIVMVH</sequence>
<feature type="domain" description="Lipocalin-like" evidence="1">
    <location>
        <begin position="55"/>
        <end position="156"/>
    </location>
</feature>
<dbReference type="Proteomes" id="UP000198757">
    <property type="component" value="Unassembled WGS sequence"/>
</dbReference>
<gene>
    <name evidence="2" type="ORF">SAMN04487894_102442</name>
</gene>
<dbReference type="EMBL" id="FMZO01000002">
    <property type="protein sequence ID" value="SDC46050.1"/>
    <property type="molecule type" value="Genomic_DNA"/>
</dbReference>
<name>A0A1G6LS35_NIADE</name>
<dbReference type="PROSITE" id="PS51257">
    <property type="entry name" value="PROKAR_LIPOPROTEIN"/>
    <property type="match status" value="1"/>
</dbReference>
<dbReference type="InterPro" id="IPR024311">
    <property type="entry name" value="Lipocalin-like"/>
</dbReference>
<dbReference type="RefSeq" id="WP_090389048.1">
    <property type="nucleotide sequence ID" value="NZ_FMZO01000002.1"/>
</dbReference>
<dbReference type="Pfam" id="PF13648">
    <property type="entry name" value="Lipocalin_4"/>
    <property type="match status" value="1"/>
</dbReference>
<evidence type="ECO:0000313" key="2">
    <source>
        <dbReference type="EMBL" id="SDC46050.1"/>
    </source>
</evidence>
<organism evidence="2 3">
    <name type="scientific">Niabella drilacis (strain DSM 25811 / CCM 8410 / CCUG 62505 / LMG 26954 / E90)</name>
    <dbReference type="NCBI Taxonomy" id="1285928"/>
    <lineage>
        <taxon>Bacteria</taxon>
        <taxon>Pseudomonadati</taxon>
        <taxon>Bacteroidota</taxon>
        <taxon>Chitinophagia</taxon>
        <taxon>Chitinophagales</taxon>
        <taxon>Chitinophagaceae</taxon>
        <taxon>Niabella</taxon>
    </lineage>
</organism>
<protein>
    <submittedName>
        <fullName evidence="2">Lipocalin-like domain-containing protein</fullName>
    </submittedName>
</protein>
<evidence type="ECO:0000313" key="3">
    <source>
        <dbReference type="Proteomes" id="UP000198757"/>
    </source>
</evidence>
<proteinExistence type="predicted"/>
<dbReference type="OrthoDB" id="799390at2"/>
<dbReference type="STRING" id="1285928.SAMN04487894_102442"/>